<accession>A0AAP0EUC6</accession>
<feature type="region of interest" description="Disordered" evidence="1">
    <location>
        <begin position="60"/>
        <end position="82"/>
    </location>
</feature>
<name>A0AAP0EUC6_9MAGN</name>
<protein>
    <submittedName>
        <fullName evidence="2">Uncharacterized protein</fullName>
    </submittedName>
</protein>
<dbReference type="Proteomes" id="UP001420932">
    <property type="component" value="Unassembled WGS sequence"/>
</dbReference>
<feature type="region of interest" description="Disordered" evidence="1">
    <location>
        <begin position="113"/>
        <end position="134"/>
    </location>
</feature>
<keyword evidence="3" id="KW-1185">Reference proteome</keyword>
<feature type="compositionally biased region" description="Basic and acidic residues" evidence="1">
    <location>
        <begin position="60"/>
        <end position="72"/>
    </location>
</feature>
<evidence type="ECO:0000256" key="1">
    <source>
        <dbReference type="SAM" id="MobiDB-lite"/>
    </source>
</evidence>
<gene>
    <name evidence="2" type="ORF">Syun_025480</name>
</gene>
<evidence type="ECO:0000313" key="3">
    <source>
        <dbReference type="Proteomes" id="UP001420932"/>
    </source>
</evidence>
<dbReference type="AlphaFoldDB" id="A0AAP0EUC6"/>
<sequence length="154" mass="17401">MKQVRCWVCDMALRVKVLIGGGEEVEKNLHRIDEDLGDRDDVHPKEELIEAEARYRHMAARGDEEGSYRISEDVEDDADAHPEEELMDAKLSKLLLVCDMALGVEVLTRGEQEAKKNSHRIGNDLGDHADTHPEENLMEAEASKLLLVSDGRER</sequence>
<organism evidence="2 3">
    <name type="scientific">Stephania yunnanensis</name>
    <dbReference type="NCBI Taxonomy" id="152371"/>
    <lineage>
        <taxon>Eukaryota</taxon>
        <taxon>Viridiplantae</taxon>
        <taxon>Streptophyta</taxon>
        <taxon>Embryophyta</taxon>
        <taxon>Tracheophyta</taxon>
        <taxon>Spermatophyta</taxon>
        <taxon>Magnoliopsida</taxon>
        <taxon>Ranunculales</taxon>
        <taxon>Menispermaceae</taxon>
        <taxon>Menispermoideae</taxon>
        <taxon>Cissampelideae</taxon>
        <taxon>Stephania</taxon>
    </lineage>
</organism>
<proteinExistence type="predicted"/>
<evidence type="ECO:0000313" key="2">
    <source>
        <dbReference type="EMBL" id="KAK9098435.1"/>
    </source>
</evidence>
<comment type="caution">
    <text evidence="2">The sequence shown here is derived from an EMBL/GenBank/DDBJ whole genome shotgun (WGS) entry which is preliminary data.</text>
</comment>
<dbReference type="EMBL" id="JBBNAF010000011">
    <property type="protein sequence ID" value="KAK9098435.1"/>
    <property type="molecule type" value="Genomic_DNA"/>
</dbReference>
<reference evidence="2 3" key="1">
    <citation type="submission" date="2024-01" db="EMBL/GenBank/DDBJ databases">
        <title>Genome assemblies of Stephania.</title>
        <authorList>
            <person name="Yang L."/>
        </authorList>
    </citation>
    <scope>NUCLEOTIDE SEQUENCE [LARGE SCALE GENOMIC DNA]</scope>
    <source>
        <strain evidence="2">YNDBR</strain>
        <tissue evidence="2">Leaf</tissue>
    </source>
</reference>